<dbReference type="InParanoid" id="F4X603"/>
<reference evidence="2" key="1">
    <citation type="submission" date="2011-02" db="EMBL/GenBank/DDBJ databases">
        <title>The genome of the leaf-cutting ant Acromyrmex echinatior suggests key adaptations to social evolution and fungus farming.</title>
        <authorList>
            <person name="Nygaard S."/>
            <person name="Zhang G."/>
        </authorList>
    </citation>
    <scope>NUCLEOTIDE SEQUENCE</scope>
</reference>
<proteinExistence type="predicted"/>
<evidence type="ECO:0000313" key="2">
    <source>
        <dbReference type="EMBL" id="EGI58125.1"/>
    </source>
</evidence>
<feature type="region of interest" description="Disordered" evidence="1">
    <location>
        <begin position="22"/>
        <end position="85"/>
    </location>
</feature>
<organism evidence="3">
    <name type="scientific">Acromyrmex echinatior</name>
    <name type="common">Panamanian leafcutter ant</name>
    <name type="synonym">Acromyrmex octospinosus echinatior</name>
    <dbReference type="NCBI Taxonomy" id="103372"/>
    <lineage>
        <taxon>Eukaryota</taxon>
        <taxon>Metazoa</taxon>
        <taxon>Ecdysozoa</taxon>
        <taxon>Arthropoda</taxon>
        <taxon>Hexapoda</taxon>
        <taxon>Insecta</taxon>
        <taxon>Pterygota</taxon>
        <taxon>Neoptera</taxon>
        <taxon>Endopterygota</taxon>
        <taxon>Hymenoptera</taxon>
        <taxon>Apocrita</taxon>
        <taxon>Aculeata</taxon>
        <taxon>Formicoidea</taxon>
        <taxon>Formicidae</taxon>
        <taxon>Myrmicinae</taxon>
        <taxon>Acromyrmex</taxon>
    </lineage>
</organism>
<protein>
    <submittedName>
        <fullName evidence="2">Uncharacterized protein</fullName>
    </submittedName>
</protein>
<evidence type="ECO:0000313" key="3">
    <source>
        <dbReference type="Proteomes" id="UP000007755"/>
    </source>
</evidence>
<dbReference type="EMBL" id="GL888759">
    <property type="protein sequence ID" value="EGI58125.1"/>
    <property type="molecule type" value="Genomic_DNA"/>
</dbReference>
<feature type="compositionally biased region" description="Basic and acidic residues" evidence="1">
    <location>
        <begin position="57"/>
        <end position="85"/>
    </location>
</feature>
<evidence type="ECO:0000256" key="1">
    <source>
        <dbReference type="SAM" id="MobiDB-lite"/>
    </source>
</evidence>
<dbReference type="AlphaFoldDB" id="F4X603"/>
<name>F4X603_ACREC</name>
<accession>F4X603</accession>
<sequence>MVKKLKGYLWREEGEKDLKLCKESKEQVSRRRDSDTQDNEKEGWREVKKLIAISIDGHPDDKQKRKDTGRKDVTPMDARDDSYDR</sequence>
<gene>
    <name evidence="2" type="ORF">G5I_13799</name>
</gene>
<dbReference type="Proteomes" id="UP000007755">
    <property type="component" value="Unassembled WGS sequence"/>
</dbReference>
<keyword evidence="3" id="KW-1185">Reference proteome</keyword>
<feature type="compositionally biased region" description="Basic and acidic residues" evidence="1">
    <location>
        <begin position="22"/>
        <end position="49"/>
    </location>
</feature>